<dbReference type="AlphaFoldDB" id="A0A9X6VE26"/>
<comment type="caution">
    <text evidence="1">The sequence shown here is derived from an EMBL/GenBank/DDBJ whole genome shotgun (WGS) entry which is preliminary data.</text>
</comment>
<organism evidence="1 2">
    <name type="scientific">Bacillus thuringiensis</name>
    <dbReference type="NCBI Taxonomy" id="1428"/>
    <lineage>
        <taxon>Bacteria</taxon>
        <taxon>Bacillati</taxon>
        <taxon>Bacillota</taxon>
        <taxon>Bacilli</taxon>
        <taxon>Bacillales</taxon>
        <taxon>Bacillaceae</taxon>
        <taxon>Bacillus</taxon>
        <taxon>Bacillus cereus group</taxon>
    </lineage>
</organism>
<protein>
    <submittedName>
        <fullName evidence="1">Uncharacterized protein</fullName>
    </submittedName>
</protein>
<dbReference type="Proteomes" id="UP000220397">
    <property type="component" value="Unassembled WGS sequence"/>
</dbReference>
<dbReference type="EMBL" id="NTUS01000013">
    <property type="protein sequence ID" value="PFB09131.1"/>
    <property type="molecule type" value="Genomic_DNA"/>
</dbReference>
<gene>
    <name evidence="1" type="ORF">CN398_05860</name>
</gene>
<evidence type="ECO:0000313" key="2">
    <source>
        <dbReference type="Proteomes" id="UP000220397"/>
    </source>
</evidence>
<accession>A0A9X6VE26</accession>
<reference evidence="1 2" key="1">
    <citation type="submission" date="2017-09" db="EMBL/GenBank/DDBJ databases">
        <title>Large-scale bioinformatics analysis of Bacillus genomes uncovers conserved roles of natural products in bacterial physiology.</title>
        <authorList>
            <consortium name="Agbiome Team Llc"/>
            <person name="Bleich R.M."/>
            <person name="Kirk G.J."/>
            <person name="Santa Maria K.C."/>
            <person name="Allen S.E."/>
            <person name="Farag S."/>
            <person name="Shank E.A."/>
            <person name="Bowers A."/>
        </authorList>
    </citation>
    <scope>NUCLEOTIDE SEQUENCE [LARGE SCALE GENOMIC DNA]</scope>
    <source>
        <strain evidence="1 2">AFS015413</strain>
    </source>
</reference>
<dbReference type="RefSeq" id="WP_098368628.1">
    <property type="nucleotide sequence ID" value="NZ_JARSYC010000071.1"/>
</dbReference>
<proteinExistence type="predicted"/>
<name>A0A9X6VE26_BACTU</name>
<evidence type="ECO:0000313" key="1">
    <source>
        <dbReference type="EMBL" id="PFB09131.1"/>
    </source>
</evidence>
<sequence>MNKYNVFGMELISYKTEILKDYPDIVKRSLHDTFDKLLEHNAIDEDIHFSLKDDGLDTDRFKSFILTKIKCIKSNEELLVEYEVIRERLESHIQELIQSQELETESFVEKENISIIKKFVIDTEFAQEYFGIEEKDLEKSMKPKGFVEKFAVLRLPKILKDFVQIDGVQSEYFNYEAINSFLVYREEETTNYCIDLCLSIPIDIAEDESKTEAIMEDVSNVVSKAEVYFGERLTI</sequence>